<dbReference type="AlphaFoldDB" id="A0A5D0MYM9"/>
<dbReference type="RefSeq" id="WP_303699867.1">
    <property type="nucleotide sequence ID" value="NZ_VSIV01000004.1"/>
</dbReference>
<evidence type="ECO:0000313" key="2">
    <source>
        <dbReference type="EMBL" id="TYB37294.1"/>
    </source>
</evidence>
<dbReference type="PANTHER" id="PTHR45947">
    <property type="entry name" value="SULFOQUINOVOSYL TRANSFERASE SQD2"/>
    <property type="match status" value="1"/>
</dbReference>
<proteinExistence type="predicted"/>
<dbReference type="SMART" id="SM00481">
    <property type="entry name" value="POLIIIAc"/>
    <property type="match status" value="1"/>
</dbReference>
<dbReference type="InterPro" id="IPR003141">
    <property type="entry name" value="Pol/His_phosphatase_N"/>
</dbReference>
<dbReference type="Pfam" id="PF13439">
    <property type="entry name" value="Glyco_transf_4"/>
    <property type="match status" value="1"/>
</dbReference>
<gene>
    <name evidence="2" type="ORF">FXF49_00065</name>
</gene>
<feature type="domain" description="Polymerase/histidinol phosphatase N-terminal" evidence="1">
    <location>
        <begin position="8"/>
        <end position="84"/>
    </location>
</feature>
<dbReference type="Proteomes" id="UP000323337">
    <property type="component" value="Unassembled WGS sequence"/>
</dbReference>
<dbReference type="EMBL" id="VSIV01000004">
    <property type="protein sequence ID" value="TYB37294.1"/>
    <property type="molecule type" value="Genomic_DNA"/>
</dbReference>
<dbReference type="PANTHER" id="PTHR45947:SF3">
    <property type="entry name" value="SULFOQUINOVOSYL TRANSFERASE SQD2"/>
    <property type="match status" value="1"/>
</dbReference>
<dbReference type="SUPFAM" id="SSF89550">
    <property type="entry name" value="PHP domain-like"/>
    <property type="match status" value="1"/>
</dbReference>
<dbReference type="Gene3D" id="3.20.20.140">
    <property type="entry name" value="Metal-dependent hydrolases"/>
    <property type="match status" value="1"/>
</dbReference>
<dbReference type="InterPro" id="IPR028098">
    <property type="entry name" value="Glyco_trans_4-like_N"/>
</dbReference>
<dbReference type="GO" id="GO:0016758">
    <property type="term" value="F:hexosyltransferase activity"/>
    <property type="evidence" value="ECO:0007669"/>
    <property type="project" value="TreeGrafter"/>
</dbReference>
<dbReference type="Pfam" id="PF00534">
    <property type="entry name" value="Glycos_transf_1"/>
    <property type="match status" value="1"/>
</dbReference>
<protein>
    <submittedName>
        <fullName evidence="2">Glycosyltransferase</fullName>
    </submittedName>
</protein>
<evidence type="ECO:0000259" key="1">
    <source>
        <dbReference type="SMART" id="SM00481"/>
    </source>
</evidence>
<name>A0A5D0MYM9_FLESI</name>
<evidence type="ECO:0000313" key="3">
    <source>
        <dbReference type="Proteomes" id="UP000323337"/>
    </source>
</evidence>
<dbReference type="Gene3D" id="3.40.50.2000">
    <property type="entry name" value="Glycogen Phosphorylase B"/>
    <property type="match status" value="2"/>
</dbReference>
<organism evidence="2 3">
    <name type="scientific">Flexistipes sinusarabici</name>
    <dbReference type="NCBI Taxonomy" id="2352"/>
    <lineage>
        <taxon>Bacteria</taxon>
        <taxon>Pseudomonadati</taxon>
        <taxon>Deferribacterota</taxon>
        <taxon>Deferribacteres</taxon>
        <taxon>Deferribacterales</taxon>
        <taxon>Flexistipitaceae</taxon>
        <taxon>Flexistipes</taxon>
    </lineage>
</organism>
<dbReference type="SUPFAM" id="SSF53756">
    <property type="entry name" value="UDP-Glycosyltransferase/glycogen phosphorylase"/>
    <property type="match status" value="1"/>
</dbReference>
<sequence>MNNHLIKADLHLHSMYSSRPSEWFLKKLGASESYSKPEDLYKLSVQRGMDFVTITDHNEIRGSLELKEKYPENVITGVESTVYFPEDGCKVHILVYGLDYEQFRNIQNVRTDIYTFREFIKEKNLAYSVAHATYSVNGKLTKEHLEKLILLFDVFEARNGSRSELHNNSWMSILGGLTENYIDDLYARYRIEPISDNPWIKGFTGGSDDHAGLFAGKTYTVSKETHIDSFLESIKNKKTMASGRTNNFQGLVFAIYKIACDFTRQKNKTFKKSSIQEITSLIFEKSKLSFRDKIKLSKMKSKKKSAVYKAIAELVESVQSTDTDNIDKRLDLIYEKITDSTDQIFKILLKSFDKGVANLDIVKMGKSASSAIPGIFITMPFYTSFKHMYAGKEMIENLKKDVLDDKSLKKNNILWFTDTINDLNGVSVTLQTIAKKTPEIDSNLMFVATLKDKETPGNLPESIKIIPSVHNLKMPYYNHLEIKIPSMLRLLKFAYEYNPDEIYISTPGPMGLAGLLIANLLDIKCTGIYHTDFACEVSEIAGDKNITDIVDTYTDWFFSKMDKTLVPTDEYMQKLENKGFSKTNLAYFKRGIETDIFKPHSKTTEKRFFKLLYVGRISKDKNMDFLIEFFEKLQRRFKDVKLEIVGDGPYFKTLYKKVKRNKDITLKGRIDYKDLPEIYNSADLLVFPSVTDTFGMAVLEAQACGVPALVTNIGGPQEIIKDGETGFTAPVDKDVWIHITANIIEMKRNNNTEYLKLKKASRNRVIENYDLNKILRNLLDTEAAAHRQQDLLSTQGTVKSALSA</sequence>
<dbReference type="CDD" id="cd07432">
    <property type="entry name" value="PHP_HisPPase"/>
    <property type="match status" value="1"/>
</dbReference>
<dbReference type="InterPro" id="IPR050194">
    <property type="entry name" value="Glycosyltransferase_grp1"/>
</dbReference>
<comment type="caution">
    <text evidence="2">The sequence shown here is derived from an EMBL/GenBank/DDBJ whole genome shotgun (WGS) entry which is preliminary data.</text>
</comment>
<reference evidence="2 3" key="1">
    <citation type="submission" date="2019-08" db="EMBL/GenBank/DDBJ databases">
        <title>Genomic characterization of a novel candidate phylum (ARYD3) from a high temperature, high salinity tertiary oil reservoir in north central Oklahoma, USA.</title>
        <authorList>
            <person name="Youssef N.H."/>
            <person name="Yadav A."/>
            <person name="Elshahed M.S."/>
        </authorList>
    </citation>
    <scope>NUCLEOTIDE SEQUENCE [LARGE SCALE GENOMIC DNA]</scope>
    <source>
        <strain evidence="2">ARYD1</strain>
    </source>
</reference>
<dbReference type="InterPro" id="IPR001296">
    <property type="entry name" value="Glyco_trans_1"/>
</dbReference>
<keyword evidence="2" id="KW-0808">Transferase</keyword>
<dbReference type="InterPro" id="IPR016195">
    <property type="entry name" value="Pol/histidinol_Pase-like"/>
</dbReference>
<accession>A0A5D0MYM9</accession>